<keyword evidence="2" id="KW-0812">Transmembrane</keyword>
<evidence type="ECO:0000256" key="1">
    <source>
        <dbReference type="SAM" id="Coils"/>
    </source>
</evidence>
<dbReference type="Gene3D" id="1.25.40.10">
    <property type="entry name" value="Tetratricopeptide repeat domain"/>
    <property type="match status" value="1"/>
</dbReference>
<keyword evidence="1" id="KW-0175">Coiled coil</keyword>
<dbReference type="InterPro" id="IPR045957">
    <property type="entry name" value="DUF6377"/>
</dbReference>
<proteinExistence type="predicted"/>
<dbReference type="InterPro" id="IPR011990">
    <property type="entry name" value="TPR-like_helical_dom_sf"/>
</dbReference>
<dbReference type="Pfam" id="PF19904">
    <property type="entry name" value="DUF6377"/>
    <property type="match status" value="1"/>
</dbReference>
<dbReference type="EMBL" id="MQUC01000003">
    <property type="protein sequence ID" value="PRP66255.1"/>
    <property type="molecule type" value="Genomic_DNA"/>
</dbReference>
<sequence>MGLKSFLFLLIIFSAFLGLSQENELLNDLDAAINKRKEYESAKLQNIKKIKSRLKQAVTNDYQAYREREKLIDLYKDYNLDSTVYHISKNISTAKKIGYDSLLIKSQLQLASKLSSSGNYKEAFDILENIPKDNLTKANRYTYLYEFSLLYKQMGNYTPLQESSDSYLMQYKTYADSLLDELPRQSDLYKYMLQMRLRDDGKLKESLGINLELLEKLSPDSREYAGLTFFISTIYNSLGNVEKRRAYLAKSATADIKAAVKDNASLADLAVDRFEQGEVEKAHEYINIAFEDAKQYNSKLRFVTIANVLPAINQAYETELQAQKKSLWVSIIVISLMAVLLTLAIIYINKQLKRIVEARRGLEKVNEKLLSTNNELVDLSEELRKTNTIKEHYIGSLLGLSSNYLNKLDGYRKTVTKMLLRKEYDELLKRTKSHDVIKEEQRSFYNNFDNIFLQIYPDFVAQVNGLLREDEQIQIKKDELLTPELRIYALIRLGICDSSKIAELLHYSVNTIYNYRVKLKNKSRGDRDLFEEEVKQIT</sequence>
<gene>
    <name evidence="4" type="ORF">BST86_03685</name>
</gene>
<dbReference type="AlphaFoldDB" id="A0A2S9WS17"/>
<feature type="domain" description="DUF6377" evidence="3">
    <location>
        <begin position="255"/>
        <end position="502"/>
    </location>
</feature>
<evidence type="ECO:0000259" key="3">
    <source>
        <dbReference type="Pfam" id="PF19904"/>
    </source>
</evidence>
<dbReference type="RefSeq" id="WP_105982093.1">
    <property type="nucleotide sequence ID" value="NZ_MQUC01000003.1"/>
</dbReference>
<reference evidence="4 5" key="1">
    <citation type="submission" date="2016-11" db="EMBL/GenBank/DDBJ databases">
        <title>Trade-off between light-utilization and light-protection in marine flavobacteria.</title>
        <authorList>
            <person name="Kumagai Y."/>
        </authorList>
    </citation>
    <scope>NUCLEOTIDE SEQUENCE [LARGE SCALE GENOMIC DNA]</scope>
    <source>
        <strain evidence="4 5">JCM 17109</strain>
    </source>
</reference>
<evidence type="ECO:0000256" key="2">
    <source>
        <dbReference type="SAM" id="Phobius"/>
    </source>
</evidence>
<organism evidence="4 5">
    <name type="scientific">Nonlabens agnitus</name>
    <dbReference type="NCBI Taxonomy" id="870484"/>
    <lineage>
        <taxon>Bacteria</taxon>
        <taxon>Pseudomonadati</taxon>
        <taxon>Bacteroidota</taxon>
        <taxon>Flavobacteriia</taxon>
        <taxon>Flavobacteriales</taxon>
        <taxon>Flavobacteriaceae</taxon>
        <taxon>Nonlabens</taxon>
    </lineage>
</organism>
<protein>
    <recommendedName>
        <fullName evidence="3">DUF6377 domain-containing protein</fullName>
    </recommendedName>
</protein>
<keyword evidence="2" id="KW-0472">Membrane</keyword>
<dbReference type="Proteomes" id="UP000239532">
    <property type="component" value="Unassembled WGS sequence"/>
</dbReference>
<comment type="caution">
    <text evidence="4">The sequence shown here is derived from an EMBL/GenBank/DDBJ whole genome shotgun (WGS) entry which is preliminary data.</text>
</comment>
<dbReference type="OrthoDB" id="1044679at2"/>
<evidence type="ECO:0000313" key="5">
    <source>
        <dbReference type="Proteomes" id="UP000239532"/>
    </source>
</evidence>
<keyword evidence="2" id="KW-1133">Transmembrane helix</keyword>
<feature type="coiled-coil region" evidence="1">
    <location>
        <begin position="348"/>
        <end position="382"/>
    </location>
</feature>
<accession>A0A2S9WS17</accession>
<keyword evidence="5" id="KW-1185">Reference proteome</keyword>
<name>A0A2S9WS17_9FLAO</name>
<evidence type="ECO:0000313" key="4">
    <source>
        <dbReference type="EMBL" id="PRP66255.1"/>
    </source>
</evidence>
<feature type="transmembrane region" description="Helical" evidence="2">
    <location>
        <begin position="327"/>
        <end position="349"/>
    </location>
</feature>